<protein>
    <recommendedName>
        <fullName evidence="2">Dienelactone hydrolase domain-containing protein</fullName>
    </recommendedName>
</protein>
<feature type="domain" description="Dienelactone hydrolase" evidence="2">
    <location>
        <begin position="78"/>
        <end position="185"/>
    </location>
</feature>
<accession>A0A6J4L748</accession>
<gene>
    <name evidence="3" type="ORF">AVDCRST_MAG56-7113</name>
</gene>
<dbReference type="AlphaFoldDB" id="A0A6J4L748"/>
<dbReference type="PANTHER" id="PTHR43037">
    <property type="entry name" value="UNNAMED PRODUCT-RELATED"/>
    <property type="match status" value="1"/>
</dbReference>
<dbReference type="InterPro" id="IPR050955">
    <property type="entry name" value="Plant_Biomass_Hydrol_Est"/>
</dbReference>
<sequence length="206" mass="23316">MVCLRELPHLLFLPRDYEADAARQWPLILFLHGAGERGDDLNKVRRYGLPRVTERQPDFPFIVLSPQCPAGTYWPHLVEDLNDLLDRILGQYRVDRGRVYLTGMSMGGYGAFYLAMAHPGKFAALAPICGGGDPSKVSRIRHLPVWVFHGARDNVVPLDESSLMVSALRKAGGNVAFTVYPHAAHDAWTETYDNPELYEWFLQHKQ</sequence>
<dbReference type="EMBL" id="CADCTQ010000587">
    <property type="protein sequence ID" value="CAA9324698.1"/>
    <property type="molecule type" value="Genomic_DNA"/>
</dbReference>
<dbReference type="Pfam" id="PF01738">
    <property type="entry name" value="DLH"/>
    <property type="match status" value="1"/>
</dbReference>
<dbReference type="InterPro" id="IPR029058">
    <property type="entry name" value="AB_hydrolase_fold"/>
</dbReference>
<dbReference type="Gene3D" id="3.40.50.1820">
    <property type="entry name" value="alpha/beta hydrolase"/>
    <property type="match status" value="1"/>
</dbReference>
<proteinExistence type="predicted"/>
<dbReference type="PANTHER" id="PTHR43037:SF1">
    <property type="entry name" value="BLL1128 PROTEIN"/>
    <property type="match status" value="1"/>
</dbReference>
<evidence type="ECO:0000259" key="2">
    <source>
        <dbReference type="Pfam" id="PF01738"/>
    </source>
</evidence>
<organism evidence="3">
    <name type="scientific">uncultured Cytophagales bacterium</name>
    <dbReference type="NCBI Taxonomy" id="158755"/>
    <lineage>
        <taxon>Bacteria</taxon>
        <taxon>Pseudomonadati</taxon>
        <taxon>Bacteroidota</taxon>
        <taxon>Sphingobacteriia</taxon>
        <taxon>Sphingobacteriales</taxon>
        <taxon>environmental samples</taxon>
    </lineage>
</organism>
<keyword evidence="1" id="KW-0732">Signal</keyword>
<evidence type="ECO:0000313" key="3">
    <source>
        <dbReference type="EMBL" id="CAA9324698.1"/>
    </source>
</evidence>
<dbReference type="GO" id="GO:0016787">
    <property type="term" value="F:hydrolase activity"/>
    <property type="evidence" value="ECO:0007669"/>
    <property type="project" value="InterPro"/>
</dbReference>
<dbReference type="InterPro" id="IPR002925">
    <property type="entry name" value="Dienelactn_hydro"/>
</dbReference>
<name>A0A6J4L748_9SPHI</name>
<evidence type="ECO:0000256" key="1">
    <source>
        <dbReference type="ARBA" id="ARBA00022729"/>
    </source>
</evidence>
<dbReference type="SUPFAM" id="SSF53474">
    <property type="entry name" value="alpha/beta-Hydrolases"/>
    <property type="match status" value="1"/>
</dbReference>
<reference evidence="3" key="1">
    <citation type="submission" date="2020-02" db="EMBL/GenBank/DDBJ databases">
        <authorList>
            <person name="Meier V. D."/>
        </authorList>
    </citation>
    <scope>NUCLEOTIDE SEQUENCE</scope>
    <source>
        <strain evidence="3">AVDCRST_MAG56</strain>
    </source>
</reference>